<dbReference type="EMBL" id="JAOTOJ010000011">
    <property type="protein sequence ID" value="KAK9394531.1"/>
    <property type="molecule type" value="Genomic_DNA"/>
</dbReference>
<sequence length="80" mass="8984">MMEITKNTENTDISEYAEKVQQHSPFLQNEQDCSAQGHPVIQPTQCLKAMVAVDTIQGLILMVCCPWCGKSFLKIKINKS</sequence>
<reference evidence="1 2" key="1">
    <citation type="journal article" date="2024" name="Proc. Natl. Acad. Sci. U.S.A.">
        <title>The genetic regulatory architecture and epigenomic basis for age-related changes in rattlesnake venom.</title>
        <authorList>
            <person name="Hogan M.P."/>
            <person name="Holding M.L."/>
            <person name="Nystrom G.S."/>
            <person name="Colston T.J."/>
            <person name="Bartlett D.A."/>
            <person name="Mason A.J."/>
            <person name="Ellsworth S.A."/>
            <person name="Rautsaw R.M."/>
            <person name="Lawrence K.C."/>
            <person name="Strickland J.L."/>
            <person name="He B."/>
            <person name="Fraser P."/>
            <person name="Margres M.J."/>
            <person name="Gilbert D.M."/>
            <person name="Gibbs H.L."/>
            <person name="Parkinson C.L."/>
            <person name="Rokyta D.R."/>
        </authorList>
    </citation>
    <scope>NUCLEOTIDE SEQUENCE [LARGE SCALE GENOMIC DNA]</scope>
    <source>
        <strain evidence="1">DRR0105</strain>
    </source>
</reference>
<name>A0AAW1AXP8_CROAD</name>
<comment type="caution">
    <text evidence="1">The sequence shown here is derived from an EMBL/GenBank/DDBJ whole genome shotgun (WGS) entry which is preliminary data.</text>
</comment>
<evidence type="ECO:0000313" key="1">
    <source>
        <dbReference type="EMBL" id="KAK9394531.1"/>
    </source>
</evidence>
<proteinExistence type="predicted"/>
<evidence type="ECO:0000313" key="2">
    <source>
        <dbReference type="Proteomes" id="UP001474421"/>
    </source>
</evidence>
<organism evidence="1 2">
    <name type="scientific">Crotalus adamanteus</name>
    <name type="common">Eastern diamondback rattlesnake</name>
    <dbReference type="NCBI Taxonomy" id="8729"/>
    <lineage>
        <taxon>Eukaryota</taxon>
        <taxon>Metazoa</taxon>
        <taxon>Chordata</taxon>
        <taxon>Craniata</taxon>
        <taxon>Vertebrata</taxon>
        <taxon>Euteleostomi</taxon>
        <taxon>Lepidosauria</taxon>
        <taxon>Squamata</taxon>
        <taxon>Bifurcata</taxon>
        <taxon>Unidentata</taxon>
        <taxon>Episquamata</taxon>
        <taxon>Toxicofera</taxon>
        <taxon>Serpentes</taxon>
        <taxon>Colubroidea</taxon>
        <taxon>Viperidae</taxon>
        <taxon>Crotalinae</taxon>
        <taxon>Crotalus</taxon>
    </lineage>
</organism>
<keyword evidence="2" id="KW-1185">Reference proteome</keyword>
<dbReference type="AlphaFoldDB" id="A0AAW1AXP8"/>
<protein>
    <submittedName>
        <fullName evidence="1">Uncharacterized protein</fullName>
    </submittedName>
</protein>
<gene>
    <name evidence="1" type="ORF">NXF25_015059</name>
</gene>
<dbReference type="Proteomes" id="UP001474421">
    <property type="component" value="Unassembled WGS sequence"/>
</dbReference>
<accession>A0AAW1AXP8</accession>